<evidence type="ECO:0000313" key="3">
    <source>
        <dbReference type="EMBL" id="KAL1900091.1"/>
    </source>
</evidence>
<proteinExistence type="predicted"/>
<feature type="compositionally biased region" description="Polar residues" evidence="1">
    <location>
        <begin position="105"/>
        <end position="118"/>
    </location>
</feature>
<feature type="region of interest" description="Disordered" evidence="1">
    <location>
        <begin position="68"/>
        <end position="118"/>
    </location>
</feature>
<feature type="region of interest" description="Disordered" evidence="1">
    <location>
        <begin position="179"/>
        <end position="209"/>
    </location>
</feature>
<reference evidence="3 4" key="1">
    <citation type="journal article" date="2024" name="IMA Fungus">
        <title>IMA Genome - F19 : A genome assembly and annotation guide to empower mycologists, including annotated draft genome sequences of Ceratocystis pirilliformis, Diaporthe australafricana, Fusarium ophioides, Paecilomyces lecythidis, and Sporothrix stenoceras.</title>
        <authorList>
            <person name="Aylward J."/>
            <person name="Wilson A.M."/>
            <person name="Visagie C.M."/>
            <person name="Spraker J."/>
            <person name="Barnes I."/>
            <person name="Buitendag C."/>
            <person name="Ceriani C."/>
            <person name="Del Mar Angel L."/>
            <person name="du Plessis D."/>
            <person name="Fuchs T."/>
            <person name="Gasser K."/>
            <person name="Kramer D."/>
            <person name="Li W."/>
            <person name="Munsamy K."/>
            <person name="Piso A."/>
            <person name="Price J.L."/>
            <person name="Sonnekus B."/>
            <person name="Thomas C."/>
            <person name="van der Nest A."/>
            <person name="van Dijk A."/>
            <person name="van Heerden A."/>
            <person name="van Vuuren N."/>
            <person name="Yilmaz N."/>
            <person name="Duong T.A."/>
            <person name="van der Merwe N.A."/>
            <person name="Wingfield M.J."/>
            <person name="Wingfield B.D."/>
        </authorList>
    </citation>
    <scope>NUCLEOTIDE SEQUENCE [LARGE SCALE GENOMIC DNA]</scope>
    <source>
        <strain evidence="3 4">CMW 12675</strain>
    </source>
</reference>
<keyword evidence="2" id="KW-0472">Membrane</keyword>
<feature type="compositionally biased region" description="Low complexity" evidence="1">
    <location>
        <begin position="75"/>
        <end position="94"/>
    </location>
</feature>
<dbReference type="EMBL" id="JAWDJO010000015">
    <property type="protein sequence ID" value="KAL1900091.1"/>
    <property type="molecule type" value="Genomic_DNA"/>
</dbReference>
<evidence type="ECO:0000313" key="4">
    <source>
        <dbReference type="Proteomes" id="UP001583280"/>
    </source>
</evidence>
<keyword evidence="2" id="KW-0812">Transmembrane</keyword>
<gene>
    <name evidence="3" type="ORF">Cpir12675_001093</name>
</gene>
<sequence>MSSLSNSNADQNSQTAEDAAISAAVSATDAEIAIRNVLLIVLPALCFAFLAGIGIWAYMRHYRRRSNSLNDVPRGRSLGSSSTTRPMTTTRPPTLIQIPAPAPTRNYQSSSRSNSTRITGLRTENTTHRPVQGLNEFGEAPPPYNLQVKADEEVLLSQWAPGHPLPSPEMLQRQLDVQREYEQQPGLSLDSDLERGEISPLPSYEGNTDTNVRQIPTIMVECVDANSPTSPRPVHLP</sequence>
<keyword evidence="2" id="KW-1133">Transmembrane helix</keyword>
<organism evidence="3 4">
    <name type="scientific">Ceratocystis pirilliformis</name>
    <dbReference type="NCBI Taxonomy" id="259994"/>
    <lineage>
        <taxon>Eukaryota</taxon>
        <taxon>Fungi</taxon>
        <taxon>Dikarya</taxon>
        <taxon>Ascomycota</taxon>
        <taxon>Pezizomycotina</taxon>
        <taxon>Sordariomycetes</taxon>
        <taxon>Hypocreomycetidae</taxon>
        <taxon>Microascales</taxon>
        <taxon>Ceratocystidaceae</taxon>
        <taxon>Ceratocystis</taxon>
    </lineage>
</organism>
<keyword evidence="4" id="KW-1185">Reference proteome</keyword>
<evidence type="ECO:0000256" key="1">
    <source>
        <dbReference type="SAM" id="MobiDB-lite"/>
    </source>
</evidence>
<feature type="transmembrane region" description="Helical" evidence="2">
    <location>
        <begin position="37"/>
        <end position="59"/>
    </location>
</feature>
<protein>
    <submittedName>
        <fullName evidence="3">Uncharacterized protein</fullName>
    </submittedName>
</protein>
<comment type="caution">
    <text evidence="3">The sequence shown here is derived from an EMBL/GenBank/DDBJ whole genome shotgun (WGS) entry which is preliminary data.</text>
</comment>
<name>A0ABR3ZHE9_9PEZI</name>
<dbReference type="Proteomes" id="UP001583280">
    <property type="component" value="Unassembled WGS sequence"/>
</dbReference>
<evidence type="ECO:0000256" key="2">
    <source>
        <dbReference type="SAM" id="Phobius"/>
    </source>
</evidence>
<accession>A0ABR3ZHE9</accession>